<evidence type="ECO:0000313" key="4">
    <source>
        <dbReference type="EMBL" id="KAJ1644796.1"/>
    </source>
</evidence>
<dbReference type="PROSITE" id="PS51294">
    <property type="entry name" value="HTH_MYB"/>
    <property type="match status" value="1"/>
</dbReference>
<dbReference type="InterPro" id="IPR017930">
    <property type="entry name" value="Myb_dom"/>
</dbReference>
<dbReference type="InterPro" id="IPR009057">
    <property type="entry name" value="Homeodomain-like_sf"/>
</dbReference>
<comment type="caution">
    <text evidence="4">The sequence shown here is derived from an EMBL/GenBank/DDBJ whole genome shotgun (WGS) entry which is preliminary data.</text>
</comment>
<dbReference type="AlphaFoldDB" id="A0A9W7XHN9"/>
<dbReference type="SUPFAM" id="SSF46689">
    <property type="entry name" value="Homeodomain-like"/>
    <property type="match status" value="1"/>
</dbReference>
<evidence type="ECO:0000313" key="5">
    <source>
        <dbReference type="Proteomes" id="UP001145021"/>
    </source>
</evidence>
<dbReference type="InterPro" id="IPR001005">
    <property type="entry name" value="SANT/Myb"/>
</dbReference>
<feature type="compositionally biased region" description="Polar residues" evidence="1">
    <location>
        <begin position="228"/>
        <end position="241"/>
    </location>
</feature>
<evidence type="ECO:0008006" key="6">
    <source>
        <dbReference type="Google" id="ProtNLM"/>
    </source>
</evidence>
<feature type="region of interest" description="Disordered" evidence="1">
    <location>
        <begin position="220"/>
        <end position="241"/>
    </location>
</feature>
<feature type="domain" description="HTH myb-type" evidence="3">
    <location>
        <begin position="161"/>
        <end position="213"/>
    </location>
</feature>
<dbReference type="PROSITE" id="PS50090">
    <property type="entry name" value="MYB_LIKE"/>
    <property type="match status" value="1"/>
</dbReference>
<organism evidence="4 5">
    <name type="scientific">Coemansia asiatica</name>
    <dbReference type="NCBI Taxonomy" id="1052880"/>
    <lineage>
        <taxon>Eukaryota</taxon>
        <taxon>Fungi</taxon>
        <taxon>Fungi incertae sedis</taxon>
        <taxon>Zoopagomycota</taxon>
        <taxon>Kickxellomycotina</taxon>
        <taxon>Kickxellomycetes</taxon>
        <taxon>Kickxellales</taxon>
        <taxon>Kickxellaceae</taxon>
        <taxon>Coemansia</taxon>
    </lineage>
</organism>
<evidence type="ECO:0000259" key="2">
    <source>
        <dbReference type="PROSITE" id="PS50090"/>
    </source>
</evidence>
<sequence length="241" mass="28257">MARKHFDRHKGRVNWEAVSQEMRLPVLGCLECFDPQQERIFPRRCPEFYEWPAEDLVALKTFTETHFQKMSVYDWELCGKYMNIDHSDCIAKMWALSKFQMTPALFDEVTEYRQAGLLWPTICRKTMCGCTADILRVVYANTNRSKVGKSKRPKAQFSISKHQHWTREEDERLIGLLSQYDTGSDIDWNFISKTIGHSKNACRYRRILLRPRLAKRRANVDTEDNFSDTDTSASSPTVTDR</sequence>
<dbReference type="CDD" id="cd00167">
    <property type="entry name" value="SANT"/>
    <property type="match status" value="1"/>
</dbReference>
<keyword evidence="5" id="KW-1185">Reference proteome</keyword>
<dbReference type="EMBL" id="JANBOH010000142">
    <property type="protein sequence ID" value="KAJ1644796.1"/>
    <property type="molecule type" value="Genomic_DNA"/>
</dbReference>
<name>A0A9W7XHN9_9FUNG</name>
<dbReference type="Pfam" id="PF13921">
    <property type="entry name" value="Myb_DNA-bind_6"/>
    <property type="match status" value="1"/>
</dbReference>
<dbReference type="SMART" id="SM00717">
    <property type="entry name" value="SANT"/>
    <property type="match status" value="1"/>
</dbReference>
<evidence type="ECO:0000259" key="3">
    <source>
        <dbReference type="PROSITE" id="PS51294"/>
    </source>
</evidence>
<accession>A0A9W7XHN9</accession>
<proteinExistence type="predicted"/>
<dbReference type="Proteomes" id="UP001145021">
    <property type="component" value="Unassembled WGS sequence"/>
</dbReference>
<reference evidence="4" key="1">
    <citation type="submission" date="2022-07" db="EMBL/GenBank/DDBJ databases">
        <title>Phylogenomic reconstructions and comparative analyses of Kickxellomycotina fungi.</title>
        <authorList>
            <person name="Reynolds N.K."/>
            <person name="Stajich J.E."/>
            <person name="Barry K."/>
            <person name="Grigoriev I.V."/>
            <person name="Crous P."/>
            <person name="Smith M.E."/>
        </authorList>
    </citation>
    <scope>NUCLEOTIDE SEQUENCE</scope>
    <source>
        <strain evidence="4">NBRC 105413</strain>
    </source>
</reference>
<gene>
    <name evidence="4" type="ORF">LPJ64_003567</name>
</gene>
<feature type="domain" description="Myb-like" evidence="2">
    <location>
        <begin position="165"/>
        <end position="205"/>
    </location>
</feature>
<dbReference type="Gene3D" id="1.10.10.60">
    <property type="entry name" value="Homeodomain-like"/>
    <property type="match status" value="1"/>
</dbReference>
<protein>
    <recommendedName>
        <fullName evidence="6">Myb-like domain-containing protein</fullName>
    </recommendedName>
</protein>
<evidence type="ECO:0000256" key="1">
    <source>
        <dbReference type="SAM" id="MobiDB-lite"/>
    </source>
</evidence>